<feature type="binding site" evidence="8">
    <location>
        <position position="15"/>
    </location>
    <ligand>
        <name>ADP-alpha-D-glucose</name>
        <dbReference type="ChEBI" id="CHEBI:57498"/>
    </ligand>
</feature>
<dbReference type="NCBIfam" id="TIGR02095">
    <property type="entry name" value="glgA"/>
    <property type="match status" value="1"/>
</dbReference>
<protein>
    <recommendedName>
        <fullName evidence="8">Glycogen synthase</fullName>
        <ecNumber evidence="8">2.4.1.21</ecNumber>
    </recommendedName>
    <alternativeName>
        <fullName evidence="8">Starch [bacterial glycogen] synthase</fullName>
    </alternativeName>
</protein>
<sequence length="478" mass="50784">MNVLMVASECAPFVKTGGLADVVGALPQALAQVGIDCRTVLPAYPSLQPLVAKGKEVASFGDLPGGAGRLVQVKAKGITLLLLDAPRQFDRPGQPYTDQNGADWADNHQRFAALAQAAARISFDGLGDWRPDVVHAHDWQAALAPVYLKQEGRAGPKSVLTIHNIAFQGRYGAHVLNELGLRADWFNPDGLEYYGDVGFLKGGMMFADRITTVSPTYAREILTPHFGMGLDGVLHARANSLSGILNGIDTNIWNPADDTTLAATYDSRSLRRKDTNRKEISEHLGLDPKCDGPLFCVISRLTHQKGLDALAGAVPHIVARGGQLAVLGTGEPGLEDAFREAAGTFTSNVGVHIGFDEGLAHLLQGGSDAILIPSRFEPCGLTQLCALRYGTLPVVARTGGLADTVIDANAAALAAKCATGFVFGDVSVAGVQAAIDRVVSCYSNKTAWQSMQRAAMRQPVDWEQSAQAYANLYGELAE</sequence>
<evidence type="ECO:0000313" key="12">
    <source>
        <dbReference type="Proteomes" id="UP001209803"/>
    </source>
</evidence>
<evidence type="ECO:0000256" key="8">
    <source>
        <dbReference type="HAMAP-Rule" id="MF_00484"/>
    </source>
</evidence>
<comment type="similarity">
    <text evidence="4 8">Belongs to the glycosyltransferase 1 family. Bacterial/plant glycogen synthase subfamily.</text>
</comment>
<dbReference type="EC" id="2.4.1.21" evidence="8"/>
<dbReference type="Gene3D" id="3.40.50.2000">
    <property type="entry name" value="Glycogen Phosphorylase B"/>
    <property type="match status" value="2"/>
</dbReference>
<evidence type="ECO:0000313" key="11">
    <source>
        <dbReference type="EMBL" id="WFE91093.1"/>
    </source>
</evidence>
<dbReference type="Proteomes" id="UP001209803">
    <property type="component" value="Chromosome"/>
</dbReference>
<evidence type="ECO:0000256" key="3">
    <source>
        <dbReference type="ARBA" id="ARBA00004964"/>
    </source>
</evidence>
<evidence type="ECO:0000259" key="10">
    <source>
        <dbReference type="Pfam" id="PF08323"/>
    </source>
</evidence>
<evidence type="ECO:0000256" key="2">
    <source>
        <dbReference type="ARBA" id="ARBA00002764"/>
    </source>
</evidence>
<dbReference type="RefSeq" id="WP_265683310.1">
    <property type="nucleotide sequence ID" value="NZ_CP120863.1"/>
</dbReference>
<evidence type="ECO:0000256" key="7">
    <source>
        <dbReference type="ARBA" id="ARBA00023056"/>
    </source>
</evidence>
<dbReference type="InterPro" id="IPR013534">
    <property type="entry name" value="Starch_synth_cat_dom"/>
</dbReference>
<organism evidence="11 12">
    <name type="scientific">Roseibium porphyridii</name>
    <dbReference type="NCBI Taxonomy" id="2866279"/>
    <lineage>
        <taxon>Bacteria</taxon>
        <taxon>Pseudomonadati</taxon>
        <taxon>Pseudomonadota</taxon>
        <taxon>Alphaproteobacteria</taxon>
        <taxon>Hyphomicrobiales</taxon>
        <taxon>Stappiaceae</taxon>
        <taxon>Roseibium</taxon>
    </lineage>
</organism>
<comment type="pathway">
    <text evidence="3 8">Glycan biosynthesis; glycogen biosynthesis.</text>
</comment>
<proteinExistence type="inferred from homology"/>
<dbReference type="Pfam" id="PF08323">
    <property type="entry name" value="Glyco_transf_5"/>
    <property type="match status" value="1"/>
</dbReference>
<dbReference type="PANTHER" id="PTHR45825:SF11">
    <property type="entry name" value="ALPHA AMYLASE DOMAIN-CONTAINING PROTEIN"/>
    <property type="match status" value="1"/>
</dbReference>
<evidence type="ECO:0000256" key="6">
    <source>
        <dbReference type="ARBA" id="ARBA00022679"/>
    </source>
</evidence>
<dbReference type="HAMAP" id="MF_00484">
    <property type="entry name" value="Glycogen_synth"/>
    <property type="match status" value="1"/>
</dbReference>
<dbReference type="InterPro" id="IPR001296">
    <property type="entry name" value="Glyco_trans_1"/>
</dbReference>
<evidence type="ECO:0000256" key="4">
    <source>
        <dbReference type="ARBA" id="ARBA00010281"/>
    </source>
</evidence>
<dbReference type="NCBIfam" id="NF001899">
    <property type="entry name" value="PRK00654.1-2"/>
    <property type="match status" value="1"/>
</dbReference>
<feature type="domain" description="Starch synthase catalytic" evidence="10">
    <location>
        <begin position="2"/>
        <end position="235"/>
    </location>
</feature>
<feature type="domain" description="Glycosyl transferase family 1" evidence="9">
    <location>
        <begin position="291"/>
        <end position="445"/>
    </location>
</feature>
<keyword evidence="5 8" id="KW-0328">Glycosyltransferase</keyword>
<dbReference type="EMBL" id="CP120863">
    <property type="protein sequence ID" value="WFE91093.1"/>
    <property type="molecule type" value="Genomic_DNA"/>
</dbReference>
<gene>
    <name evidence="8 11" type="primary">glgA</name>
    <name evidence="11" type="ORF">K1718_06990</name>
</gene>
<dbReference type="PANTHER" id="PTHR45825">
    <property type="entry name" value="GRANULE-BOUND STARCH SYNTHASE 1, CHLOROPLASTIC/AMYLOPLASTIC"/>
    <property type="match status" value="1"/>
</dbReference>
<evidence type="ECO:0000259" key="9">
    <source>
        <dbReference type="Pfam" id="PF00534"/>
    </source>
</evidence>
<reference evidence="11 12" key="1">
    <citation type="submission" date="2023-03" db="EMBL/GenBank/DDBJ databases">
        <title>Roseibium porphyridii sp. nov. and Roseibium rhodosorbium sp. nov. isolated from marine algae, Porphyridium cruentum and Rhodosorus marinus, respectively.</title>
        <authorList>
            <person name="Lee M.W."/>
            <person name="Choi B.J."/>
            <person name="Lee J.K."/>
            <person name="Choi D.G."/>
            <person name="Baek J.H."/>
            <person name="Bayburt H."/>
            <person name="Kim J.M."/>
            <person name="Han D.M."/>
            <person name="Kim K.H."/>
            <person name="Jeon C.O."/>
        </authorList>
    </citation>
    <scope>NUCLEOTIDE SEQUENCE [LARGE SCALE GENOMIC DNA]</scope>
    <source>
        <strain evidence="11 12">KMA01</strain>
    </source>
</reference>
<dbReference type="Pfam" id="PF00534">
    <property type="entry name" value="Glycos_transf_1"/>
    <property type="match status" value="1"/>
</dbReference>
<comment type="catalytic activity">
    <reaction evidence="1 8">
        <text>[(1-&gt;4)-alpha-D-glucosyl](n) + ADP-alpha-D-glucose = [(1-&gt;4)-alpha-D-glucosyl](n+1) + ADP + H(+)</text>
        <dbReference type="Rhea" id="RHEA:18189"/>
        <dbReference type="Rhea" id="RHEA-COMP:9584"/>
        <dbReference type="Rhea" id="RHEA-COMP:9587"/>
        <dbReference type="ChEBI" id="CHEBI:15378"/>
        <dbReference type="ChEBI" id="CHEBI:15444"/>
        <dbReference type="ChEBI" id="CHEBI:57498"/>
        <dbReference type="ChEBI" id="CHEBI:456216"/>
        <dbReference type="EC" id="2.4.1.21"/>
    </reaction>
</comment>
<comment type="function">
    <text evidence="2 8">Synthesizes alpha-1,4-glucan chains using ADP-glucose.</text>
</comment>
<dbReference type="SUPFAM" id="SSF53756">
    <property type="entry name" value="UDP-Glycosyltransferase/glycogen phosphorylase"/>
    <property type="match status" value="1"/>
</dbReference>
<keyword evidence="12" id="KW-1185">Reference proteome</keyword>
<dbReference type="InterPro" id="IPR011835">
    <property type="entry name" value="GS/SS"/>
</dbReference>
<keyword evidence="7 8" id="KW-0320">Glycogen biosynthesis</keyword>
<keyword evidence="6 8" id="KW-0808">Transferase</keyword>
<evidence type="ECO:0000256" key="1">
    <source>
        <dbReference type="ARBA" id="ARBA00001478"/>
    </source>
</evidence>
<dbReference type="CDD" id="cd03791">
    <property type="entry name" value="GT5_Glycogen_synthase_DULL1-like"/>
    <property type="match status" value="1"/>
</dbReference>
<evidence type="ECO:0000256" key="5">
    <source>
        <dbReference type="ARBA" id="ARBA00022676"/>
    </source>
</evidence>
<accession>A0ABY8F6G6</accession>
<dbReference type="GO" id="GO:0009011">
    <property type="term" value="F:alpha-1,4-glucan glucosyltransferase (ADP-glucose donor) activity"/>
    <property type="evidence" value="ECO:0007669"/>
    <property type="project" value="UniProtKB-EC"/>
</dbReference>
<name>A0ABY8F6G6_9HYPH</name>